<dbReference type="Pfam" id="PF08592">
    <property type="entry name" value="Anthrone_oxy"/>
    <property type="match status" value="1"/>
</dbReference>
<gene>
    <name evidence="1" type="ORF">KME25_05595</name>
</gene>
<reference evidence="1" key="1">
    <citation type="submission" date="2021-05" db="EMBL/GenBank/DDBJ databases">
        <authorList>
            <person name="Pietrasiak N."/>
            <person name="Ward R."/>
            <person name="Stajich J.E."/>
            <person name="Kurbessoian T."/>
        </authorList>
    </citation>
    <scope>NUCLEOTIDE SEQUENCE</scope>
    <source>
        <strain evidence="1">CPER-KK1</strain>
    </source>
</reference>
<dbReference type="InterPro" id="IPR013901">
    <property type="entry name" value="Anthrone_oxy"/>
</dbReference>
<proteinExistence type="predicted"/>
<evidence type="ECO:0000313" key="2">
    <source>
        <dbReference type="Proteomes" id="UP000753908"/>
    </source>
</evidence>
<evidence type="ECO:0000313" key="1">
    <source>
        <dbReference type="EMBL" id="MBW4543902.1"/>
    </source>
</evidence>
<dbReference type="Proteomes" id="UP000753908">
    <property type="component" value="Unassembled WGS sequence"/>
</dbReference>
<organism evidence="1 2">
    <name type="scientific">Symplocastrum torsivum CPER-KK1</name>
    <dbReference type="NCBI Taxonomy" id="450513"/>
    <lineage>
        <taxon>Bacteria</taxon>
        <taxon>Bacillati</taxon>
        <taxon>Cyanobacteriota</taxon>
        <taxon>Cyanophyceae</taxon>
        <taxon>Oscillatoriophycideae</taxon>
        <taxon>Oscillatoriales</taxon>
        <taxon>Microcoleaceae</taxon>
        <taxon>Symplocastrum</taxon>
    </lineage>
</organism>
<protein>
    <submittedName>
        <fullName evidence="1">DUF1772 domain-containing protein</fullName>
    </submittedName>
</protein>
<reference evidence="1" key="2">
    <citation type="journal article" date="2022" name="Microbiol. Resour. Announc.">
        <title>Metagenome Sequencing to Explore Phylogenomics of Terrestrial Cyanobacteria.</title>
        <authorList>
            <person name="Ward R.D."/>
            <person name="Stajich J.E."/>
            <person name="Johansen J.R."/>
            <person name="Huntemann M."/>
            <person name="Clum A."/>
            <person name="Foster B."/>
            <person name="Foster B."/>
            <person name="Roux S."/>
            <person name="Palaniappan K."/>
            <person name="Varghese N."/>
            <person name="Mukherjee S."/>
            <person name="Reddy T.B.K."/>
            <person name="Daum C."/>
            <person name="Copeland A."/>
            <person name="Chen I.A."/>
            <person name="Ivanova N.N."/>
            <person name="Kyrpides N.C."/>
            <person name="Shapiro N."/>
            <person name="Eloe-Fadrosh E.A."/>
            <person name="Pietrasiak N."/>
        </authorList>
    </citation>
    <scope>NUCLEOTIDE SEQUENCE</scope>
    <source>
        <strain evidence="1">CPER-KK1</strain>
    </source>
</reference>
<dbReference type="AlphaFoldDB" id="A0A951PJ31"/>
<accession>A0A951PJ31</accession>
<dbReference type="EMBL" id="JAHHIF010000005">
    <property type="protein sequence ID" value="MBW4543902.1"/>
    <property type="molecule type" value="Genomic_DNA"/>
</dbReference>
<comment type="caution">
    <text evidence="1">The sequence shown here is derived from an EMBL/GenBank/DDBJ whole genome shotgun (WGS) entry which is preliminary data.</text>
</comment>
<sequence length="55" mass="5865">MFNVPLNDALAKVDPASTDGASLWVSYLTNWTNWNHVRTATALAAAASFTIAIAN</sequence>
<name>A0A951PJ31_9CYAN</name>